<reference evidence="1" key="1">
    <citation type="submission" date="2022-10" db="EMBL/GenBank/DDBJ databases">
        <authorList>
            <person name="Hyden B.L."/>
            <person name="Feng K."/>
            <person name="Yates T."/>
            <person name="Jawdy S."/>
            <person name="Smart L.B."/>
            <person name="Muchero W."/>
        </authorList>
    </citation>
    <scope>NUCLEOTIDE SEQUENCE</scope>
    <source>
        <tissue evidence="1">Shoot tip</tissue>
    </source>
</reference>
<comment type="caution">
    <text evidence="1">The sequence shown here is derived from an EMBL/GenBank/DDBJ whole genome shotgun (WGS) entry which is preliminary data.</text>
</comment>
<dbReference type="PANTHER" id="PTHR33978">
    <property type="entry name" value="SERINE/THREONINE-KINASE"/>
    <property type="match status" value="1"/>
</dbReference>
<protein>
    <submittedName>
        <fullName evidence="1">Uncharacterized protein</fullName>
    </submittedName>
</protein>
<accession>A0ABQ9C2V8</accession>
<gene>
    <name evidence="1" type="ORF">OIU77_022913</name>
</gene>
<keyword evidence="2" id="KW-1185">Reference proteome</keyword>
<organism evidence="1 2">
    <name type="scientific">Salix suchowensis</name>
    <dbReference type="NCBI Taxonomy" id="1278906"/>
    <lineage>
        <taxon>Eukaryota</taxon>
        <taxon>Viridiplantae</taxon>
        <taxon>Streptophyta</taxon>
        <taxon>Embryophyta</taxon>
        <taxon>Tracheophyta</taxon>
        <taxon>Spermatophyta</taxon>
        <taxon>Magnoliopsida</taxon>
        <taxon>eudicotyledons</taxon>
        <taxon>Gunneridae</taxon>
        <taxon>Pentapetalae</taxon>
        <taxon>rosids</taxon>
        <taxon>fabids</taxon>
        <taxon>Malpighiales</taxon>
        <taxon>Salicaceae</taxon>
        <taxon>Saliceae</taxon>
        <taxon>Salix</taxon>
    </lineage>
</organism>
<dbReference type="PANTHER" id="PTHR33978:SF19">
    <property type="match status" value="1"/>
</dbReference>
<evidence type="ECO:0000313" key="2">
    <source>
        <dbReference type="Proteomes" id="UP001141253"/>
    </source>
</evidence>
<reference evidence="1" key="2">
    <citation type="journal article" date="2023" name="Int. J. Mol. Sci.">
        <title>De Novo Assembly and Annotation of 11 Diverse Shrub Willow (Salix) Genomes Reveals Novel Gene Organization in Sex-Linked Regions.</title>
        <authorList>
            <person name="Hyden B."/>
            <person name="Feng K."/>
            <person name="Yates T.B."/>
            <person name="Jawdy S."/>
            <person name="Cereghino C."/>
            <person name="Smart L.B."/>
            <person name="Muchero W."/>
        </authorList>
    </citation>
    <scope>NUCLEOTIDE SEQUENCE</scope>
    <source>
        <tissue evidence="1">Shoot tip</tissue>
    </source>
</reference>
<evidence type="ECO:0000313" key="1">
    <source>
        <dbReference type="EMBL" id="KAJ6393573.1"/>
    </source>
</evidence>
<sequence length="180" mass="20280">MEGKGKGKKEQAAINVWDCGSPLYDSYEIASLGHLIDRHSLALPSPCGPEKEGRVVIDYASMPRDQENGLPVRKEGSLSRIIRIFIWKRTMIKERKDRKVELNTSSVQKVRDHAPAPQQSWPTSSDFLTILYDPLLHLSSPGTILFLAIQENFVDVQVGKSYVLPFAEENGLFWKRAKTG</sequence>
<proteinExistence type="predicted"/>
<dbReference type="Proteomes" id="UP001141253">
    <property type="component" value="Chromosome 1"/>
</dbReference>
<name>A0ABQ9C2V8_9ROSI</name>
<dbReference type="EMBL" id="JAPFFI010000005">
    <property type="protein sequence ID" value="KAJ6393573.1"/>
    <property type="molecule type" value="Genomic_DNA"/>
</dbReference>